<proteinExistence type="predicted"/>
<accession>B9T1H0</accession>
<organism evidence="2 3">
    <name type="scientific">Ricinus communis</name>
    <name type="common">Castor bean</name>
    <dbReference type="NCBI Taxonomy" id="3988"/>
    <lineage>
        <taxon>Eukaryota</taxon>
        <taxon>Viridiplantae</taxon>
        <taxon>Streptophyta</taxon>
        <taxon>Embryophyta</taxon>
        <taxon>Tracheophyta</taxon>
        <taxon>Spermatophyta</taxon>
        <taxon>Magnoliopsida</taxon>
        <taxon>eudicotyledons</taxon>
        <taxon>Gunneridae</taxon>
        <taxon>Pentapetalae</taxon>
        <taxon>rosids</taxon>
        <taxon>fabids</taxon>
        <taxon>Malpighiales</taxon>
        <taxon>Euphorbiaceae</taxon>
        <taxon>Acalyphoideae</taxon>
        <taxon>Acalypheae</taxon>
        <taxon>Ricinus</taxon>
    </lineage>
</organism>
<keyword evidence="3" id="KW-1185">Reference proteome</keyword>
<sequence>MLAGLSPISQPKKRLKIVATLKVFGKRAITPPPVKPPPPPKVSKPKPPPKVATKVPTASKAIRRSGRSSRMSEEVFLPPSGDDFTGGGHHYESTNDADDVEVETGGEFSYQHVHVLDPPFGSGLKVIALEPVSIPFSSLDFGFLTRASSYQSSISSLPSKVFIKSTKVNLQHLCHSAYKGVSDAYKETYDDLQALRAQVASKKARPVKLLIESQKLKAEFDDASSKVAAKGLKLRADYYSILACNDELVIAQAS</sequence>
<feature type="compositionally biased region" description="Pro residues" evidence="1">
    <location>
        <begin position="30"/>
        <end position="50"/>
    </location>
</feature>
<dbReference type="InParanoid" id="B9T1H0"/>
<dbReference type="AlphaFoldDB" id="B9T1H0"/>
<name>B9T1H0_RICCO</name>
<evidence type="ECO:0000256" key="1">
    <source>
        <dbReference type="SAM" id="MobiDB-lite"/>
    </source>
</evidence>
<gene>
    <name evidence="2" type="ORF">RCOM_0530000</name>
</gene>
<evidence type="ECO:0000313" key="3">
    <source>
        <dbReference type="Proteomes" id="UP000008311"/>
    </source>
</evidence>
<dbReference type="Proteomes" id="UP000008311">
    <property type="component" value="Unassembled WGS sequence"/>
</dbReference>
<feature type="region of interest" description="Disordered" evidence="1">
    <location>
        <begin position="26"/>
        <end position="95"/>
    </location>
</feature>
<reference evidence="3" key="1">
    <citation type="journal article" date="2010" name="Nat. Biotechnol.">
        <title>Draft genome sequence of the oilseed species Ricinus communis.</title>
        <authorList>
            <person name="Chan A.P."/>
            <person name="Crabtree J."/>
            <person name="Zhao Q."/>
            <person name="Lorenzi H."/>
            <person name="Orvis J."/>
            <person name="Puiu D."/>
            <person name="Melake-Berhan A."/>
            <person name="Jones K.M."/>
            <person name="Redman J."/>
            <person name="Chen G."/>
            <person name="Cahoon E.B."/>
            <person name="Gedil M."/>
            <person name="Stanke M."/>
            <person name="Haas B.J."/>
            <person name="Wortman J.R."/>
            <person name="Fraser-Liggett C.M."/>
            <person name="Ravel J."/>
            <person name="Rabinowicz P.D."/>
        </authorList>
    </citation>
    <scope>NUCLEOTIDE SEQUENCE [LARGE SCALE GENOMIC DNA]</scope>
    <source>
        <strain evidence="3">cv. Hale</strain>
    </source>
</reference>
<evidence type="ECO:0000313" key="2">
    <source>
        <dbReference type="EMBL" id="EEF30291.1"/>
    </source>
</evidence>
<dbReference type="EMBL" id="EQ974341">
    <property type="protein sequence ID" value="EEF30291.1"/>
    <property type="molecule type" value="Genomic_DNA"/>
</dbReference>
<protein>
    <submittedName>
        <fullName evidence="2">Uncharacterized protein</fullName>
    </submittedName>
</protein>